<proteinExistence type="inferred from homology"/>
<keyword evidence="3" id="KW-0862">Zinc</keyword>
<dbReference type="OrthoDB" id="3930719at2759"/>
<evidence type="ECO:0000256" key="1">
    <source>
        <dbReference type="ARBA" id="ARBA00005495"/>
    </source>
</evidence>
<dbReference type="GO" id="GO:0016846">
    <property type="term" value="F:carbon-sulfur lyase activity"/>
    <property type="evidence" value="ECO:0007669"/>
    <property type="project" value="InterPro"/>
</dbReference>
<feature type="domain" description="CENP-V/GFA" evidence="4">
    <location>
        <begin position="8"/>
        <end position="140"/>
    </location>
</feature>
<dbReference type="HOGENOM" id="CLU_087334_0_0_1"/>
<dbReference type="PANTHER" id="PTHR28620">
    <property type="entry name" value="CENTROMERE PROTEIN V"/>
    <property type="match status" value="1"/>
</dbReference>
<accession>A0A0A1SX80</accession>
<dbReference type="PANTHER" id="PTHR28620:SF1">
    <property type="entry name" value="CENP-V_GFA DOMAIN-CONTAINING PROTEIN"/>
    <property type="match status" value="1"/>
</dbReference>
<evidence type="ECO:0000256" key="3">
    <source>
        <dbReference type="ARBA" id="ARBA00022833"/>
    </source>
</evidence>
<dbReference type="STRING" id="1531966.A0A0A1SX80"/>
<gene>
    <name evidence="5" type="ORF">VHEMI02980</name>
</gene>
<dbReference type="AlphaFoldDB" id="A0A0A1SX80"/>
<dbReference type="SUPFAM" id="SSF51316">
    <property type="entry name" value="Mss4-like"/>
    <property type="match status" value="1"/>
</dbReference>
<dbReference type="InterPro" id="IPR052355">
    <property type="entry name" value="CENP-V-like"/>
</dbReference>
<dbReference type="InterPro" id="IPR006913">
    <property type="entry name" value="CENP-V/GFA"/>
</dbReference>
<dbReference type="PROSITE" id="PS51891">
    <property type="entry name" value="CENP_V_GFA"/>
    <property type="match status" value="1"/>
</dbReference>
<dbReference type="Pfam" id="PF04828">
    <property type="entry name" value="GFA"/>
    <property type="match status" value="1"/>
</dbReference>
<dbReference type="EMBL" id="CDHN01000001">
    <property type="protein sequence ID" value="CEJ82941.1"/>
    <property type="molecule type" value="Genomic_DNA"/>
</dbReference>
<dbReference type="InterPro" id="IPR011057">
    <property type="entry name" value="Mss4-like_sf"/>
</dbReference>
<dbReference type="Gene3D" id="2.170.150.70">
    <property type="match status" value="1"/>
</dbReference>
<dbReference type="GO" id="GO:0046872">
    <property type="term" value="F:metal ion binding"/>
    <property type="evidence" value="ECO:0007669"/>
    <property type="project" value="UniProtKB-KW"/>
</dbReference>
<organism evidence="5 6">
    <name type="scientific">[Torrubiella] hemipterigena</name>
    <dbReference type="NCBI Taxonomy" id="1531966"/>
    <lineage>
        <taxon>Eukaryota</taxon>
        <taxon>Fungi</taxon>
        <taxon>Dikarya</taxon>
        <taxon>Ascomycota</taxon>
        <taxon>Pezizomycotina</taxon>
        <taxon>Sordariomycetes</taxon>
        <taxon>Hypocreomycetidae</taxon>
        <taxon>Hypocreales</taxon>
        <taxon>Clavicipitaceae</taxon>
        <taxon>Clavicipitaceae incertae sedis</taxon>
        <taxon>'Torrubiella' clade</taxon>
    </lineage>
</organism>
<dbReference type="Proteomes" id="UP000039046">
    <property type="component" value="Unassembled WGS sequence"/>
</dbReference>
<keyword evidence="2" id="KW-0479">Metal-binding</keyword>
<comment type="similarity">
    <text evidence="1">Belongs to the Gfa family.</text>
</comment>
<reference evidence="5 6" key="1">
    <citation type="journal article" date="2015" name="Genome Announc.">
        <title>Draft Genome Sequence and Gene Annotation of the Entomopathogenic Fungus Verticillium hemipterigenum.</title>
        <authorList>
            <person name="Horn F."/>
            <person name="Habel A."/>
            <person name="Scharf D.H."/>
            <person name="Dworschak J."/>
            <person name="Brakhage A.A."/>
            <person name="Guthke R."/>
            <person name="Hertweck C."/>
            <person name="Linde J."/>
        </authorList>
    </citation>
    <scope>NUCLEOTIDE SEQUENCE [LARGE SCALE GENOMIC DNA]</scope>
</reference>
<keyword evidence="6" id="KW-1185">Reference proteome</keyword>
<evidence type="ECO:0000256" key="2">
    <source>
        <dbReference type="ARBA" id="ARBA00022723"/>
    </source>
</evidence>
<evidence type="ECO:0000313" key="6">
    <source>
        <dbReference type="Proteomes" id="UP000039046"/>
    </source>
</evidence>
<evidence type="ECO:0000259" key="4">
    <source>
        <dbReference type="PROSITE" id="PS51891"/>
    </source>
</evidence>
<sequence length="188" mass="21695">MSDNRRFFKGSCHCGYVRYLLRITPTTEDHPPGQRIYRCNCTSCHKMGHFHLRPSVVPEDFVLLSPVNPLESLGDYQWNDFELHFLFCKTCGVRPFILYGEGETADVDVEQYGVEGLKNPEGQSTTKIWRVKATSERKYLSVNGVTVDAGQEGFELRDYVERKTLSYLDWLQDEDKETTERPHPGGCY</sequence>
<protein>
    <recommendedName>
        <fullName evidence="4">CENP-V/GFA domain-containing protein</fullName>
    </recommendedName>
</protein>
<name>A0A0A1SX80_9HYPO</name>
<evidence type="ECO:0000313" key="5">
    <source>
        <dbReference type="EMBL" id="CEJ82941.1"/>
    </source>
</evidence>